<feature type="region of interest" description="Disordered" evidence="1">
    <location>
        <begin position="69"/>
        <end position="91"/>
    </location>
</feature>
<protein>
    <submittedName>
        <fullName evidence="2">Uncharacterized protein</fullName>
    </submittedName>
</protein>
<gene>
    <name evidence="2" type="ORF">OLEA9_A016418</name>
</gene>
<organism evidence="2 3">
    <name type="scientific">Olea europaea subsp. europaea</name>
    <dbReference type="NCBI Taxonomy" id="158383"/>
    <lineage>
        <taxon>Eukaryota</taxon>
        <taxon>Viridiplantae</taxon>
        <taxon>Streptophyta</taxon>
        <taxon>Embryophyta</taxon>
        <taxon>Tracheophyta</taxon>
        <taxon>Spermatophyta</taxon>
        <taxon>Magnoliopsida</taxon>
        <taxon>eudicotyledons</taxon>
        <taxon>Gunneridae</taxon>
        <taxon>Pentapetalae</taxon>
        <taxon>asterids</taxon>
        <taxon>lamiids</taxon>
        <taxon>Lamiales</taxon>
        <taxon>Oleaceae</taxon>
        <taxon>Oleeae</taxon>
        <taxon>Olea</taxon>
    </lineage>
</organism>
<name>A0A8S0T7I7_OLEEU</name>
<dbReference type="EMBL" id="CACTIH010005651">
    <property type="protein sequence ID" value="CAA2999800.1"/>
    <property type="molecule type" value="Genomic_DNA"/>
</dbReference>
<evidence type="ECO:0000313" key="3">
    <source>
        <dbReference type="Proteomes" id="UP000594638"/>
    </source>
</evidence>
<keyword evidence="3" id="KW-1185">Reference proteome</keyword>
<sequence>MAYIRLLEITRLIFERLSRNSGIMLENVDTIKWLHDLTDLGKSSSDTVQRTQKKILKHASERKRKIGIETENVTTTGEGKHAFPPAKGATKNNKRVRDGSYVWFMKNVAAVEIEVIKDKFERGVKSTVMNRVNSEESWGSPTSERQINNE</sequence>
<accession>A0A8S0T7I7</accession>
<dbReference type="OrthoDB" id="1936874at2759"/>
<reference evidence="2 3" key="1">
    <citation type="submission" date="2019-12" db="EMBL/GenBank/DDBJ databases">
        <authorList>
            <person name="Alioto T."/>
            <person name="Alioto T."/>
            <person name="Gomez Garrido J."/>
        </authorList>
    </citation>
    <scope>NUCLEOTIDE SEQUENCE [LARGE SCALE GENOMIC DNA]</scope>
</reference>
<dbReference type="Proteomes" id="UP000594638">
    <property type="component" value="Unassembled WGS sequence"/>
</dbReference>
<comment type="caution">
    <text evidence="2">The sequence shown here is derived from an EMBL/GenBank/DDBJ whole genome shotgun (WGS) entry which is preliminary data.</text>
</comment>
<evidence type="ECO:0000256" key="1">
    <source>
        <dbReference type="SAM" id="MobiDB-lite"/>
    </source>
</evidence>
<proteinExistence type="predicted"/>
<dbReference type="Gramene" id="OE9A016418T1">
    <property type="protein sequence ID" value="OE9A016418C1"/>
    <property type="gene ID" value="OE9A016418"/>
</dbReference>
<dbReference type="AlphaFoldDB" id="A0A8S0T7I7"/>
<evidence type="ECO:0000313" key="2">
    <source>
        <dbReference type="EMBL" id="CAA2999800.1"/>
    </source>
</evidence>